<evidence type="ECO:0000313" key="2">
    <source>
        <dbReference type="EMBL" id="KIM61703.1"/>
    </source>
</evidence>
<reference evidence="2 3" key="1">
    <citation type="submission" date="2014-04" db="EMBL/GenBank/DDBJ databases">
        <authorList>
            <consortium name="DOE Joint Genome Institute"/>
            <person name="Kuo A."/>
            <person name="Kohler A."/>
            <person name="Nagy L.G."/>
            <person name="Floudas D."/>
            <person name="Copeland A."/>
            <person name="Barry K.W."/>
            <person name="Cichocki N."/>
            <person name="Veneault-Fourrey C."/>
            <person name="LaButti K."/>
            <person name="Lindquist E.A."/>
            <person name="Lipzen A."/>
            <person name="Lundell T."/>
            <person name="Morin E."/>
            <person name="Murat C."/>
            <person name="Sun H."/>
            <person name="Tunlid A."/>
            <person name="Henrissat B."/>
            <person name="Grigoriev I.V."/>
            <person name="Hibbett D.S."/>
            <person name="Martin F."/>
            <person name="Nordberg H.P."/>
            <person name="Cantor M.N."/>
            <person name="Hua S.X."/>
        </authorList>
    </citation>
    <scope>NUCLEOTIDE SEQUENCE [LARGE SCALE GENOMIC DNA]</scope>
    <source>
        <strain evidence="2 3">Foug A</strain>
    </source>
</reference>
<dbReference type="Proteomes" id="UP000053989">
    <property type="component" value="Unassembled WGS sequence"/>
</dbReference>
<name>A0A0C2ZJD9_9AGAM</name>
<proteinExistence type="predicted"/>
<evidence type="ECO:0000313" key="3">
    <source>
        <dbReference type="Proteomes" id="UP000053989"/>
    </source>
</evidence>
<dbReference type="AlphaFoldDB" id="A0A0C2ZJD9"/>
<accession>A0A0C2ZJD9</accession>
<protein>
    <submittedName>
        <fullName evidence="2">Uncharacterized protein</fullName>
    </submittedName>
</protein>
<sequence length="164" mass="18683">MSVGYQLRVSPWTIQVAAAFNYISTVATTLPASRWGPPLFDHEDTISYCDPATPSCVPRHEQPRYNPVKRLYPLRYPSLNVSGTQHRLRHPLDRVGLLRAIYGIWTSPYGALFVLDCVNRGPDQPQARRDPKCTTRMGRPKIPVDEGLDWPRLYPPRRGETSAR</sequence>
<feature type="region of interest" description="Disordered" evidence="1">
    <location>
        <begin position="123"/>
        <end position="164"/>
    </location>
</feature>
<dbReference type="InParanoid" id="A0A0C2ZJD9"/>
<gene>
    <name evidence="2" type="ORF">SCLCIDRAFT_25663</name>
</gene>
<organism evidence="2 3">
    <name type="scientific">Scleroderma citrinum Foug A</name>
    <dbReference type="NCBI Taxonomy" id="1036808"/>
    <lineage>
        <taxon>Eukaryota</taxon>
        <taxon>Fungi</taxon>
        <taxon>Dikarya</taxon>
        <taxon>Basidiomycota</taxon>
        <taxon>Agaricomycotina</taxon>
        <taxon>Agaricomycetes</taxon>
        <taxon>Agaricomycetidae</taxon>
        <taxon>Boletales</taxon>
        <taxon>Sclerodermatineae</taxon>
        <taxon>Sclerodermataceae</taxon>
        <taxon>Scleroderma</taxon>
    </lineage>
</organism>
<keyword evidence="3" id="KW-1185">Reference proteome</keyword>
<dbReference type="HOGENOM" id="CLU_1620043_0_0_1"/>
<evidence type="ECO:0000256" key="1">
    <source>
        <dbReference type="SAM" id="MobiDB-lite"/>
    </source>
</evidence>
<dbReference type="EMBL" id="KN822049">
    <property type="protein sequence ID" value="KIM61703.1"/>
    <property type="molecule type" value="Genomic_DNA"/>
</dbReference>
<reference evidence="3" key="2">
    <citation type="submission" date="2015-01" db="EMBL/GenBank/DDBJ databases">
        <title>Evolutionary Origins and Diversification of the Mycorrhizal Mutualists.</title>
        <authorList>
            <consortium name="DOE Joint Genome Institute"/>
            <consortium name="Mycorrhizal Genomics Consortium"/>
            <person name="Kohler A."/>
            <person name="Kuo A."/>
            <person name="Nagy L.G."/>
            <person name="Floudas D."/>
            <person name="Copeland A."/>
            <person name="Barry K.W."/>
            <person name="Cichocki N."/>
            <person name="Veneault-Fourrey C."/>
            <person name="LaButti K."/>
            <person name="Lindquist E.A."/>
            <person name="Lipzen A."/>
            <person name="Lundell T."/>
            <person name="Morin E."/>
            <person name="Murat C."/>
            <person name="Riley R."/>
            <person name="Ohm R."/>
            <person name="Sun H."/>
            <person name="Tunlid A."/>
            <person name="Henrissat B."/>
            <person name="Grigoriev I.V."/>
            <person name="Hibbett D.S."/>
            <person name="Martin F."/>
        </authorList>
    </citation>
    <scope>NUCLEOTIDE SEQUENCE [LARGE SCALE GENOMIC DNA]</scope>
    <source>
        <strain evidence="3">Foug A</strain>
    </source>
</reference>